<proteinExistence type="predicted"/>
<dbReference type="AlphaFoldDB" id="A0A914RFE9"/>
<organism evidence="8 9">
    <name type="scientific">Parascaris equorum</name>
    <name type="common">Equine roundworm</name>
    <dbReference type="NCBI Taxonomy" id="6256"/>
    <lineage>
        <taxon>Eukaryota</taxon>
        <taxon>Metazoa</taxon>
        <taxon>Ecdysozoa</taxon>
        <taxon>Nematoda</taxon>
        <taxon>Chromadorea</taxon>
        <taxon>Rhabditida</taxon>
        <taxon>Spirurina</taxon>
        <taxon>Ascaridomorpha</taxon>
        <taxon>Ascaridoidea</taxon>
        <taxon>Ascarididae</taxon>
        <taxon>Parascaris</taxon>
    </lineage>
</organism>
<evidence type="ECO:0000256" key="2">
    <source>
        <dbReference type="ARBA" id="ARBA00001946"/>
    </source>
</evidence>
<feature type="domain" description="DNA topoisomerase type IIA subunit B" evidence="7">
    <location>
        <begin position="19"/>
        <end position="72"/>
    </location>
</feature>
<keyword evidence="8" id="KW-1185">Reference proteome</keyword>
<comment type="cofactor">
    <cofactor evidence="2">
        <name>Mg(2+)</name>
        <dbReference type="ChEBI" id="CHEBI:18420"/>
    </cofactor>
</comment>
<evidence type="ECO:0000256" key="1">
    <source>
        <dbReference type="ARBA" id="ARBA00000185"/>
    </source>
</evidence>
<evidence type="ECO:0000256" key="4">
    <source>
        <dbReference type="ARBA" id="ARBA00023029"/>
    </source>
</evidence>
<evidence type="ECO:0000256" key="6">
    <source>
        <dbReference type="ARBA" id="ARBA00023235"/>
    </source>
</evidence>
<comment type="catalytic activity">
    <reaction evidence="1">
        <text>ATP-dependent breakage, passage and rejoining of double-stranded DNA.</text>
        <dbReference type="EC" id="5.6.2.2"/>
    </reaction>
</comment>
<dbReference type="GO" id="GO:0005524">
    <property type="term" value="F:ATP binding"/>
    <property type="evidence" value="ECO:0007669"/>
    <property type="project" value="InterPro"/>
</dbReference>
<protein>
    <recommendedName>
        <fullName evidence="3">DNA topoisomerase (ATP-hydrolyzing)</fullName>
        <ecNumber evidence="3">5.6.2.2</ecNumber>
    </recommendedName>
</protein>
<dbReference type="WBParaSite" id="PEQ_0000534101-mRNA-1">
    <property type="protein sequence ID" value="PEQ_0000534101-mRNA-1"/>
    <property type="gene ID" value="PEQ_0000534101"/>
</dbReference>
<dbReference type="SUPFAM" id="SSF54211">
    <property type="entry name" value="Ribosomal protein S5 domain 2-like"/>
    <property type="match status" value="1"/>
</dbReference>
<accession>A0A914RFE9</accession>
<dbReference type="InterPro" id="IPR014721">
    <property type="entry name" value="Ribsml_uS5_D2-typ_fold_subgr"/>
</dbReference>
<dbReference type="InterPro" id="IPR013506">
    <property type="entry name" value="Topo_IIA_bsu_dom2"/>
</dbReference>
<dbReference type="Proteomes" id="UP000887564">
    <property type="component" value="Unplaced"/>
</dbReference>
<dbReference type="InterPro" id="IPR020568">
    <property type="entry name" value="Ribosomal_Su5_D2-typ_SF"/>
</dbReference>
<dbReference type="PANTHER" id="PTHR10169">
    <property type="entry name" value="DNA TOPOISOMERASE/GYRASE"/>
    <property type="match status" value="1"/>
</dbReference>
<name>A0A914RFE9_PAREQ</name>
<dbReference type="GO" id="GO:0005634">
    <property type="term" value="C:nucleus"/>
    <property type="evidence" value="ECO:0007669"/>
    <property type="project" value="TreeGrafter"/>
</dbReference>
<dbReference type="GO" id="GO:0000712">
    <property type="term" value="P:resolution of meiotic recombination intermediates"/>
    <property type="evidence" value="ECO:0007669"/>
    <property type="project" value="TreeGrafter"/>
</dbReference>
<evidence type="ECO:0000256" key="3">
    <source>
        <dbReference type="ARBA" id="ARBA00012895"/>
    </source>
</evidence>
<dbReference type="GO" id="GO:0000819">
    <property type="term" value="P:sister chromatid segregation"/>
    <property type="evidence" value="ECO:0007669"/>
    <property type="project" value="TreeGrafter"/>
</dbReference>
<dbReference type="Gene3D" id="3.30.230.10">
    <property type="match status" value="1"/>
</dbReference>
<evidence type="ECO:0000313" key="8">
    <source>
        <dbReference type="Proteomes" id="UP000887564"/>
    </source>
</evidence>
<dbReference type="EC" id="5.6.2.2" evidence="3"/>
<reference evidence="9" key="1">
    <citation type="submission" date="2022-11" db="UniProtKB">
        <authorList>
            <consortium name="WormBaseParasite"/>
        </authorList>
    </citation>
    <scope>IDENTIFICATION</scope>
</reference>
<evidence type="ECO:0000313" key="9">
    <source>
        <dbReference type="WBParaSite" id="PEQ_0000534101-mRNA-1"/>
    </source>
</evidence>
<dbReference type="InterPro" id="IPR050634">
    <property type="entry name" value="DNA_Topoisomerase_II"/>
</dbReference>
<keyword evidence="4" id="KW-0799">Topoisomerase</keyword>
<dbReference type="GO" id="GO:0003677">
    <property type="term" value="F:DNA binding"/>
    <property type="evidence" value="ECO:0007669"/>
    <property type="project" value="UniProtKB-KW"/>
</dbReference>
<evidence type="ECO:0000256" key="5">
    <source>
        <dbReference type="ARBA" id="ARBA00023125"/>
    </source>
</evidence>
<sequence length="83" mass="9360">MDDDGNGRAYVFSEVNPRWQVGIARSDVGFEQISFVNNIATTKGGKHVDYVCDQIVLKIKEEVEARCSSKKSVRPLEVILDMR</sequence>
<dbReference type="GO" id="GO:0003918">
    <property type="term" value="F:DNA topoisomerase type II (double strand cut, ATP-hydrolyzing) activity"/>
    <property type="evidence" value="ECO:0007669"/>
    <property type="project" value="UniProtKB-EC"/>
</dbReference>
<dbReference type="PANTHER" id="PTHR10169:SF38">
    <property type="entry name" value="DNA TOPOISOMERASE 2"/>
    <property type="match status" value="1"/>
</dbReference>
<keyword evidence="5" id="KW-0238">DNA-binding</keyword>
<dbReference type="Pfam" id="PF00204">
    <property type="entry name" value="DNA_gyraseB"/>
    <property type="match status" value="1"/>
</dbReference>
<dbReference type="GO" id="GO:0006265">
    <property type="term" value="P:DNA topological change"/>
    <property type="evidence" value="ECO:0007669"/>
    <property type="project" value="InterPro"/>
</dbReference>
<keyword evidence="6" id="KW-0413">Isomerase</keyword>
<evidence type="ECO:0000259" key="7">
    <source>
        <dbReference type="Pfam" id="PF00204"/>
    </source>
</evidence>